<dbReference type="InterPro" id="IPR027417">
    <property type="entry name" value="P-loop_NTPase"/>
</dbReference>
<accession>A0A0C5VS38</accession>
<evidence type="ECO:0000256" key="10">
    <source>
        <dbReference type="SAM" id="Phobius"/>
    </source>
</evidence>
<dbReference type="Proteomes" id="UP000032266">
    <property type="component" value="Chromosome"/>
</dbReference>
<dbReference type="KEGG" id="gsn:YC6258_04117"/>
<dbReference type="GO" id="GO:0005524">
    <property type="term" value="F:ATP binding"/>
    <property type="evidence" value="ECO:0007669"/>
    <property type="project" value="UniProtKB-KW"/>
</dbReference>
<evidence type="ECO:0000256" key="3">
    <source>
        <dbReference type="ARBA" id="ARBA00022475"/>
    </source>
</evidence>
<dbReference type="STRING" id="1445510.YC6258_04117"/>
<dbReference type="GO" id="GO:0016887">
    <property type="term" value="F:ATP hydrolysis activity"/>
    <property type="evidence" value="ECO:0007669"/>
    <property type="project" value="InterPro"/>
</dbReference>
<dbReference type="InterPro" id="IPR003593">
    <property type="entry name" value="AAA+_ATPase"/>
</dbReference>
<dbReference type="Pfam" id="PF00664">
    <property type="entry name" value="ABC_membrane"/>
    <property type="match status" value="1"/>
</dbReference>
<keyword evidence="3" id="KW-1003">Cell membrane</keyword>
<dbReference type="CDD" id="cd18552">
    <property type="entry name" value="ABC_6TM_MsbA_like"/>
    <property type="match status" value="1"/>
</dbReference>
<dbReference type="SUPFAM" id="SSF52540">
    <property type="entry name" value="P-loop containing nucleoside triphosphate hydrolases"/>
    <property type="match status" value="1"/>
</dbReference>
<feature type="transmembrane region" description="Helical" evidence="10">
    <location>
        <begin position="123"/>
        <end position="144"/>
    </location>
</feature>
<dbReference type="PROSITE" id="PS00211">
    <property type="entry name" value="ABC_TRANSPORTER_1"/>
    <property type="match status" value="1"/>
</dbReference>
<dbReference type="Gene3D" id="3.40.50.300">
    <property type="entry name" value="P-loop containing nucleotide triphosphate hydrolases"/>
    <property type="match status" value="1"/>
</dbReference>
<proteinExistence type="predicted"/>
<evidence type="ECO:0000313" key="13">
    <source>
        <dbReference type="EMBL" id="AJQ96153.1"/>
    </source>
</evidence>
<feature type="domain" description="ABC transporter" evidence="11">
    <location>
        <begin position="325"/>
        <end position="558"/>
    </location>
</feature>
<dbReference type="InterPro" id="IPR036640">
    <property type="entry name" value="ABC1_TM_sf"/>
</dbReference>
<dbReference type="Gene3D" id="1.20.1560.10">
    <property type="entry name" value="ABC transporter type 1, transmembrane domain"/>
    <property type="match status" value="1"/>
</dbReference>
<dbReference type="FunFam" id="3.40.50.300:FF:000221">
    <property type="entry name" value="Multidrug ABC transporter ATP-binding protein"/>
    <property type="match status" value="1"/>
</dbReference>
<dbReference type="InterPro" id="IPR003439">
    <property type="entry name" value="ABC_transporter-like_ATP-bd"/>
</dbReference>
<dbReference type="InterPro" id="IPR017871">
    <property type="entry name" value="ABC_transporter-like_CS"/>
</dbReference>
<protein>
    <submittedName>
        <fullName evidence="13">ABC-type multidrug transport system, ATPase and permease component</fullName>
    </submittedName>
</protein>
<dbReference type="PANTHER" id="PTHR43394">
    <property type="entry name" value="ATP-DEPENDENT PERMEASE MDL1, MITOCHONDRIAL"/>
    <property type="match status" value="1"/>
</dbReference>
<dbReference type="SMART" id="SM00382">
    <property type="entry name" value="AAA"/>
    <property type="match status" value="1"/>
</dbReference>
<dbReference type="EMBL" id="CP007142">
    <property type="protein sequence ID" value="AJQ96153.1"/>
    <property type="molecule type" value="Genomic_DNA"/>
</dbReference>
<feature type="transmembrane region" description="Helical" evidence="10">
    <location>
        <begin position="43"/>
        <end position="61"/>
    </location>
</feature>
<evidence type="ECO:0000256" key="8">
    <source>
        <dbReference type="ARBA" id="ARBA00022989"/>
    </source>
</evidence>
<evidence type="ECO:0000313" key="14">
    <source>
        <dbReference type="Proteomes" id="UP000032266"/>
    </source>
</evidence>
<keyword evidence="4 10" id="KW-0812">Transmembrane</keyword>
<sequence>MSNHILLLLVAVTLMVIEGSTMGLLSYSVKPLFDNIFVEKSSNMIGLVAIGIFLIFTVRGISAFGQRSITVTIGLRVITDIQKNIVRHLLGLDSSFYSRNPPGALIERVRGDSQALQSFASNALIVFGRDTFSLISLLSVALWVDWKWTLIAFIGTPLLVFPIRGLHILIRKTTRRARQSSADISNRLNEIFHGIKAIKLNNAEQHEHGRFAEEVRKYLKVQSHSEYGKAALPSMIDIIAGAGFVGVLIFGGQQIVNGDKTIGEFMSFFTALGLLFDPIRRLSGLGGNVQAAMASLERIYALFDEQPTIVNDPAPKTVTNPQGDISFNNVTFGYNNQPVLRGISFTAPAGKTTALVGPSGAGKTTIFNLLCRLEDVESGEILIGGQPLMEIDIVDLRNQISVVSQESALFDETIHDNIAFSRRSAEEDEIETAAKVALVKEFSDLQSEGLQTLAGPRGSNLSGGQKQRVIIARALLRNAPILLLDEATSALDTRTEQKIQHALETAAEGKTTIVIAHRLSTVRSADIIHVIKDGQVVESGSHEQLIALDGAYKELNRTLEQ</sequence>
<dbReference type="InterPro" id="IPR039421">
    <property type="entry name" value="Type_1_exporter"/>
</dbReference>
<dbReference type="HOGENOM" id="CLU_000604_84_9_6"/>
<dbReference type="InterPro" id="IPR000486">
    <property type="entry name" value="Xdiol_ring_cleave_dOase_1/2"/>
</dbReference>
<feature type="transmembrane region" description="Helical" evidence="10">
    <location>
        <begin position="230"/>
        <end position="251"/>
    </location>
</feature>
<keyword evidence="6" id="KW-0547">Nucleotide-binding</keyword>
<evidence type="ECO:0000256" key="5">
    <source>
        <dbReference type="ARBA" id="ARBA00022723"/>
    </source>
</evidence>
<organism evidence="13 14">
    <name type="scientific">Gynuella sunshinyii YC6258</name>
    <dbReference type="NCBI Taxonomy" id="1445510"/>
    <lineage>
        <taxon>Bacteria</taxon>
        <taxon>Pseudomonadati</taxon>
        <taxon>Pseudomonadota</taxon>
        <taxon>Gammaproteobacteria</taxon>
        <taxon>Oceanospirillales</taxon>
        <taxon>Saccharospirillaceae</taxon>
        <taxon>Gynuella</taxon>
    </lineage>
</organism>
<dbReference type="PANTHER" id="PTHR43394:SF1">
    <property type="entry name" value="ATP-BINDING CASSETTE SUB-FAMILY B MEMBER 10, MITOCHONDRIAL"/>
    <property type="match status" value="1"/>
</dbReference>
<dbReference type="PROSITE" id="PS50929">
    <property type="entry name" value="ABC_TM1F"/>
    <property type="match status" value="1"/>
</dbReference>
<keyword evidence="5" id="KW-0479">Metal-binding</keyword>
<keyword evidence="7" id="KW-0067">ATP-binding</keyword>
<evidence type="ECO:0000256" key="2">
    <source>
        <dbReference type="ARBA" id="ARBA00022448"/>
    </source>
</evidence>
<dbReference type="GO" id="GO:0015421">
    <property type="term" value="F:ABC-type oligopeptide transporter activity"/>
    <property type="evidence" value="ECO:0007669"/>
    <property type="project" value="TreeGrafter"/>
</dbReference>
<evidence type="ECO:0000256" key="7">
    <source>
        <dbReference type="ARBA" id="ARBA00022840"/>
    </source>
</evidence>
<name>A0A0C5VS38_9GAMM</name>
<gene>
    <name evidence="13" type="ORF">YC6258_04117</name>
</gene>
<dbReference type="PROSITE" id="PS50893">
    <property type="entry name" value="ABC_TRANSPORTER_2"/>
    <property type="match status" value="1"/>
</dbReference>
<dbReference type="AlphaFoldDB" id="A0A0C5VS38"/>
<dbReference type="SUPFAM" id="SSF90123">
    <property type="entry name" value="ABC transporter transmembrane region"/>
    <property type="match status" value="1"/>
</dbReference>
<evidence type="ECO:0000259" key="11">
    <source>
        <dbReference type="PROSITE" id="PS50893"/>
    </source>
</evidence>
<dbReference type="GO" id="GO:0008198">
    <property type="term" value="F:ferrous iron binding"/>
    <property type="evidence" value="ECO:0007669"/>
    <property type="project" value="InterPro"/>
</dbReference>
<feature type="domain" description="ABC transmembrane type-1" evidence="12">
    <location>
        <begin position="9"/>
        <end position="291"/>
    </location>
</feature>
<dbReference type="Pfam" id="PF00005">
    <property type="entry name" value="ABC_tran"/>
    <property type="match status" value="1"/>
</dbReference>
<dbReference type="PROSITE" id="PS00082">
    <property type="entry name" value="EXTRADIOL_DIOXYGENAS"/>
    <property type="match status" value="1"/>
</dbReference>
<keyword evidence="2" id="KW-0813">Transport</keyword>
<keyword evidence="14" id="KW-1185">Reference proteome</keyword>
<evidence type="ECO:0000256" key="6">
    <source>
        <dbReference type="ARBA" id="ARBA00022741"/>
    </source>
</evidence>
<keyword evidence="9 10" id="KW-0472">Membrane</keyword>
<reference evidence="13 14" key="1">
    <citation type="submission" date="2014-01" db="EMBL/GenBank/DDBJ databases">
        <title>Full genme sequencing of cellulolytic bacterium Gynuella sunshinyii YC6258T gen. nov., sp. nov.</title>
        <authorList>
            <person name="Khan H."/>
            <person name="Chung E.J."/>
            <person name="Chung Y.R."/>
        </authorList>
    </citation>
    <scope>NUCLEOTIDE SEQUENCE [LARGE SCALE GENOMIC DNA]</scope>
    <source>
        <strain evidence="13 14">YC6258</strain>
    </source>
</reference>
<feature type="transmembrane region" description="Helical" evidence="10">
    <location>
        <begin position="150"/>
        <end position="170"/>
    </location>
</feature>
<evidence type="ECO:0000259" key="12">
    <source>
        <dbReference type="PROSITE" id="PS50929"/>
    </source>
</evidence>
<evidence type="ECO:0000256" key="1">
    <source>
        <dbReference type="ARBA" id="ARBA00004651"/>
    </source>
</evidence>
<keyword evidence="8 10" id="KW-1133">Transmembrane helix</keyword>
<evidence type="ECO:0000256" key="9">
    <source>
        <dbReference type="ARBA" id="ARBA00023136"/>
    </source>
</evidence>
<dbReference type="GO" id="GO:0005886">
    <property type="term" value="C:plasma membrane"/>
    <property type="evidence" value="ECO:0007669"/>
    <property type="project" value="UniProtKB-SubCell"/>
</dbReference>
<comment type="subcellular location">
    <subcellularLocation>
        <location evidence="1">Cell membrane</location>
        <topology evidence="1">Multi-pass membrane protein</topology>
    </subcellularLocation>
</comment>
<dbReference type="PATRIC" id="fig|1445510.3.peg.4089"/>
<evidence type="ECO:0000256" key="4">
    <source>
        <dbReference type="ARBA" id="ARBA00022692"/>
    </source>
</evidence>
<dbReference type="InterPro" id="IPR011527">
    <property type="entry name" value="ABC1_TM_dom"/>
</dbReference>